<evidence type="ECO:0000256" key="1">
    <source>
        <dbReference type="SAM" id="MobiDB-lite"/>
    </source>
</evidence>
<proteinExistence type="predicted"/>
<evidence type="ECO:0000256" key="2">
    <source>
        <dbReference type="SAM" id="SignalP"/>
    </source>
</evidence>
<feature type="region of interest" description="Disordered" evidence="1">
    <location>
        <begin position="97"/>
        <end position="140"/>
    </location>
</feature>
<keyword evidence="2" id="KW-0732">Signal</keyword>
<sequence length="140" mass="15399">MDRLSRGSAILILCFFSIVVSSVGDGHKDQEKRPALSFPETLARTYWDWAKTIVHRAQAYFFPPNIDFRGSNGAGEQTDMGAGEKVKEAVAESLGKTRATVEDSAKSAAKVASETVHKTKEKVKRSLSDQGRQETDHSEL</sequence>
<evidence type="ECO:0000313" key="4">
    <source>
        <dbReference type="Proteomes" id="UP001174677"/>
    </source>
</evidence>
<organism evidence="3 4">
    <name type="scientific">Hevea brasiliensis</name>
    <name type="common">Para rubber tree</name>
    <name type="synonym">Siphonia brasiliensis</name>
    <dbReference type="NCBI Taxonomy" id="3981"/>
    <lineage>
        <taxon>Eukaryota</taxon>
        <taxon>Viridiplantae</taxon>
        <taxon>Streptophyta</taxon>
        <taxon>Embryophyta</taxon>
        <taxon>Tracheophyta</taxon>
        <taxon>Spermatophyta</taxon>
        <taxon>Magnoliopsida</taxon>
        <taxon>eudicotyledons</taxon>
        <taxon>Gunneridae</taxon>
        <taxon>Pentapetalae</taxon>
        <taxon>rosids</taxon>
        <taxon>fabids</taxon>
        <taxon>Malpighiales</taxon>
        <taxon>Euphorbiaceae</taxon>
        <taxon>Crotonoideae</taxon>
        <taxon>Micrandreae</taxon>
        <taxon>Hevea</taxon>
    </lineage>
</organism>
<dbReference type="PANTHER" id="PTHR35463">
    <property type="entry name" value="TRANSMEMBRANE PROTEIN"/>
    <property type="match status" value="1"/>
</dbReference>
<name>A0ABQ9KGT3_HEVBR</name>
<evidence type="ECO:0000313" key="3">
    <source>
        <dbReference type="EMBL" id="KAJ9139566.1"/>
    </source>
</evidence>
<reference evidence="3" key="1">
    <citation type="journal article" date="2023" name="Plant Biotechnol. J.">
        <title>Chromosome-level wild Hevea brasiliensis genome provides new tools for genomic-assisted breeding and valuable loci to elevate rubber yield.</title>
        <authorList>
            <person name="Cheng H."/>
            <person name="Song X."/>
            <person name="Hu Y."/>
            <person name="Wu T."/>
            <person name="Yang Q."/>
            <person name="An Z."/>
            <person name="Feng S."/>
            <person name="Deng Z."/>
            <person name="Wu W."/>
            <person name="Zeng X."/>
            <person name="Tu M."/>
            <person name="Wang X."/>
            <person name="Huang H."/>
        </authorList>
    </citation>
    <scope>NUCLEOTIDE SEQUENCE</scope>
    <source>
        <strain evidence="3">MT/VB/25A 57/8</strain>
    </source>
</reference>
<keyword evidence="4" id="KW-1185">Reference proteome</keyword>
<dbReference type="PANTHER" id="PTHR35463:SF11">
    <property type="entry name" value="TRANSMEMBRANE PROTEIN"/>
    <property type="match status" value="1"/>
</dbReference>
<comment type="caution">
    <text evidence="3">The sequence shown here is derived from an EMBL/GenBank/DDBJ whole genome shotgun (WGS) entry which is preliminary data.</text>
</comment>
<protein>
    <submittedName>
        <fullName evidence="3">Uncharacterized protein</fullName>
    </submittedName>
</protein>
<dbReference type="EMBL" id="JARPOI010000017">
    <property type="protein sequence ID" value="KAJ9139566.1"/>
    <property type="molecule type" value="Genomic_DNA"/>
</dbReference>
<feature type="compositionally biased region" description="Basic and acidic residues" evidence="1">
    <location>
        <begin position="124"/>
        <end position="140"/>
    </location>
</feature>
<gene>
    <name evidence="3" type="ORF">P3X46_030291</name>
</gene>
<accession>A0ABQ9KGT3</accession>
<feature type="chain" id="PRO_5045596237" evidence="2">
    <location>
        <begin position="23"/>
        <end position="140"/>
    </location>
</feature>
<feature type="signal peptide" evidence="2">
    <location>
        <begin position="1"/>
        <end position="22"/>
    </location>
</feature>
<dbReference type="Proteomes" id="UP001174677">
    <property type="component" value="Chromosome 17"/>
</dbReference>